<reference evidence="1 2" key="1">
    <citation type="submission" date="2007-04" db="EMBL/GenBank/DDBJ databases">
        <authorList>
            <person name="Fulton L."/>
            <person name="Clifton S."/>
            <person name="Fulton B."/>
            <person name="Xu J."/>
            <person name="Minx P."/>
            <person name="Pepin K.H."/>
            <person name="Johnson M."/>
            <person name="Thiruvilangam P."/>
            <person name="Bhonagiri V."/>
            <person name="Nash W.E."/>
            <person name="Mardis E.R."/>
            <person name="Wilson R.K."/>
        </authorList>
    </citation>
    <scope>NUCLEOTIDE SEQUENCE [LARGE SCALE GENOMIC DNA]</scope>
    <source>
        <strain evidence="1 2">ATCC 29799</strain>
    </source>
</reference>
<organism evidence="1 2">
    <name type="scientific">Pseudoflavonifractor capillosus ATCC 29799</name>
    <dbReference type="NCBI Taxonomy" id="411467"/>
    <lineage>
        <taxon>Bacteria</taxon>
        <taxon>Bacillati</taxon>
        <taxon>Bacillota</taxon>
        <taxon>Clostridia</taxon>
        <taxon>Eubacteriales</taxon>
        <taxon>Oscillospiraceae</taxon>
        <taxon>Pseudoflavonifractor</taxon>
    </lineage>
</organism>
<name>A6NUI2_9FIRM</name>
<accession>A6NUI2</accession>
<keyword evidence="2" id="KW-1185">Reference proteome</keyword>
<protein>
    <submittedName>
        <fullName evidence="1">Uncharacterized protein</fullName>
    </submittedName>
</protein>
<dbReference type="AlphaFoldDB" id="A6NUI2"/>
<proteinExistence type="predicted"/>
<dbReference type="EMBL" id="AAXG02000012">
    <property type="protein sequence ID" value="EDN00033.1"/>
    <property type="molecule type" value="Genomic_DNA"/>
</dbReference>
<evidence type="ECO:0000313" key="2">
    <source>
        <dbReference type="Proteomes" id="UP000003639"/>
    </source>
</evidence>
<evidence type="ECO:0000313" key="1">
    <source>
        <dbReference type="EMBL" id="EDN00033.1"/>
    </source>
</evidence>
<gene>
    <name evidence="1" type="ORF">BACCAP_01864</name>
</gene>
<sequence>MGKMIQELPSTGCACPGIEIRQEGFSPAMSRGSLLKDGRRGARIRRRAGWSIIADKIK</sequence>
<dbReference type="Proteomes" id="UP000003639">
    <property type="component" value="Unassembled WGS sequence"/>
</dbReference>
<reference evidence="1 2" key="2">
    <citation type="submission" date="2007-06" db="EMBL/GenBank/DDBJ databases">
        <title>Draft genome sequence of Pseudoflavonifractor capillosus ATCC 29799.</title>
        <authorList>
            <person name="Sudarsanam P."/>
            <person name="Ley R."/>
            <person name="Guruge J."/>
            <person name="Turnbaugh P.J."/>
            <person name="Mahowald M."/>
            <person name="Liep D."/>
            <person name="Gordon J."/>
        </authorList>
    </citation>
    <scope>NUCLEOTIDE SEQUENCE [LARGE SCALE GENOMIC DNA]</scope>
    <source>
        <strain evidence="1 2">ATCC 29799</strain>
    </source>
</reference>
<comment type="caution">
    <text evidence="1">The sequence shown here is derived from an EMBL/GenBank/DDBJ whole genome shotgun (WGS) entry which is preliminary data.</text>
</comment>